<gene>
    <name evidence="1" type="ORF">FB566_1718</name>
</gene>
<protein>
    <submittedName>
        <fullName evidence="1">Uncharacterized protein</fullName>
    </submittedName>
</protein>
<evidence type="ECO:0000313" key="2">
    <source>
        <dbReference type="Proteomes" id="UP000317043"/>
    </source>
</evidence>
<evidence type="ECO:0000313" key="1">
    <source>
        <dbReference type="EMBL" id="TQL76196.1"/>
    </source>
</evidence>
<dbReference type="RefSeq" id="WP_142037230.1">
    <property type="nucleotide sequence ID" value="NZ_JBHTGS010000001.1"/>
</dbReference>
<comment type="caution">
    <text evidence="1">The sequence shown here is derived from an EMBL/GenBank/DDBJ whole genome shotgun (WGS) entry which is preliminary data.</text>
</comment>
<sequence length="179" mass="19598">MAGIVDSFNKMTITATSPDGNLRGTLTGGRRFTFGFRPGTFEDYSSGSAELQAGRLVSELCAGVKTGSRKILDKHDVEVIESSSLWDKRRRDYHSEVDKLSVSGMSGSRTVRVSAMGDQVTVKLKPGAWDSMTEQSFISELAHAATMMRTARKKAILDLKDSHFGIRSIESINPEHPAE</sequence>
<name>A0A543AUE4_9ACTN</name>
<keyword evidence="2" id="KW-1185">Reference proteome</keyword>
<organism evidence="1 2">
    <name type="scientific">Stackebrandtia endophytica</name>
    <dbReference type="NCBI Taxonomy" id="1496996"/>
    <lineage>
        <taxon>Bacteria</taxon>
        <taxon>Bacillati</taxon>
        <taxon>Actinomycetota</taxon>
        <taxon>Actinomycetes</taxon>
        <taxon>Glycomycetales</taxon>
        <taxon>Glycomycetaceae</taxon>
        <taxon>Stackebrandtia</taxon>
    </lineage>
</organism>
<reference evidence="1 2" key="1">
    <citation type="submission" date="2019-06" db="EMBL/GenBank/DDBJ databases">
        <title>Sequencing the genomes of 1000 actinobacteria strains.</title>
        <authorList>
            <person name="Klenk H.-P."/>
        </authorList>
    </citation>
    <scope>NUCLEOTIDE SEQUENCE [LARGE SCALE GENOMIC DNA]</scope>
    <source>
        <strain evidence="1 2">DSM 45928</strain>
    </source>
</reference>
<proteinExistence type="predicted"/>
<accession>A0A543AUE4</accession>
<dbReference type="EMBL" id="VFOW01000001">
    <property type="protein sequence ID" value="TQL76196.1"/>
    <property type="molecule type" value="Genomic_DNA"/>
</dbReference>
<dbReference type="Proteomes" id="UP000317043">
    <property type="component" value="Unassembled WGS sequence"/>
</dbReference>
<dbReference type="InParanoid" id="A0A543AUE4"/>
<dbReference type="AlphaFoldDB" id="A0A543AUE4"/>